<evidence type="ECO:0000256" key="1">
    <source>
        <dbReference type="SAM" id="MobiDB-lite"/>
    </source>
</evidence>
<dbReference type="SUPFAM" id="SSF56731">
    <property type="entry name" value="DNA primase core"/>
    <property type="match status" value="1"/>
</dbReference>
<feature type="region of interest" description="Disordered" evidence="1">
    <location>
        <begin position="270"/>
        <end position="297"/>
    </location>
</feature>
<dbReference type="CDD" id="cd01029">
    <property type="entry name" value="TOPRIM_primases"/>
    <property type="match status" value="1"/>
</dbReference>
<dbReference type="Gene3D" id="3.90.580.10">
    <property type="entry name" value="Zinc finger, CHC2-type domain"/>
    <property type="match status" value="1"/>
</dbReference>
<dbReference type="SMART" id="SM00382">
    <property type="entry name" value="AAA"/>
    <property type="match status" value="1"/>
</dbReference>
<dbReference type="SUPFAM" id="SSF52540">
    <property type="entry name" value="P-loop containing nucleoside triphosphate hydrolases"/>
    <property type="match status" value="1"/>
</dbReference>
<sequence>MQAEEIAKTLGNAKKVNGQWLASCPVAGHGRGNGDKNPSLSISDGEDGKPLFHCHGGCDQHTVFSTMRDRGLLPELEQRPELLSRIQPPAVSRQLEQEWNYTDEEGVVLFIKQRYRTTDSKGKDYKLIKVDEAGRRHATMGDARIVPYRLPEMLDAVGKGRYVYLTEGEKAADAIISLGSVATTSHAGSGHWPETITQYFVGANVVILPDNDAPGWKYAKRAAAKILPLAKSVRVIDLGGDDLGDDAYEWIYSQGKTRQDLADMVKRQAPLTSEAEVQMPERLREKPPEAAPPESVAPAVTATAQIATREPEVSEAGLPLKRTLKLEAFDDITDEPVEWLIDRVIPKKGFVALYGPPGSFKSFIALDIAASIARSAQWFGHEATPTDNGAVIYIAGEGHGGIGARIKACRIHHQIEAGTPIYFLRHQVNLRSSEDDFSSLIFAIRDLVLALGVKVDLIVIDTLARAFGGGNENSSEDMGAFISACGHLQGEFQAALMVIHHSGKDAAKGLRGHSSLLGAVDTELELLRFDGQQKGILTVSKQKDGEDGLRFGFEMVEIDIDGDREGSLSLDEPRKSLAVSPSDEVLKNKADEARKSNLNRSGKGHNQRLAIDALKDAINTKGLHWKVSVGNRKVVRLEDWRAAFAQKLGSDDVGESSFKKAWGRVRDAEKLPSWVRIEGENVWIEDESRDKSENF</sequence>
<reference evidence="3" key="1">
    <citation type="submission" date="2020-05" db="EMBL/GenBank/DDBJ databases">
        <authorList>
            <person name="Chiriac C."/>
            <person name="Salcher M."/>
            <person name="Ghai R."/>
            <person name="Kavagutti S V."/>
        </authorList>
    </citation>
    <scope>NUCLEOTIDE SEQUENCE</scope>
</reference>
<evidence type="ECO:0000259" key="2">
    <source>
        <dbReference type="SMART" id="SM00382"/>
    </source>
</evidence>
<protein>
    <submittedName>
        <fullName evidence="3">Archaeal primase DnaG/twinkle, TOPRIM domain</fullName>
    </submittedName>
</protein>
<accession>A0A6J7XQ19</accession>
<name>A0A6J7XQ19_9CAUD</name>
<organism evidence="3">
    <name type="scientific">uncultured Caudovirales phage</name>
    <dbReference type="NCBI Taxonomy" id="2100421"/>
    <lineage>
        <taxon>Viruses</taxon>
        <taxon>Duplodnaviria</taxon>
        <taxon>Heunggongvirae</taxon>
        <taxon>Uroviricota</taxon>
        <taxon>Caudoviricetes</taxon>
        <taxon>Peduoviridae</taxon>
        <taxon>Maltschvirus</taxon>
        <taxon>Maltschvirus maltsch</taxon>
    </lineage>
</organism>
<dbReference type="InterPro" id="IPR034154">
    <property type="entry name" value="TOPRIM_DnaG/twinkle"/>
</dbReference>
<dbReference type="InterPro" id="IPR027417">
    <property type="entry name" value="P-loop_NTPase"/>
</dbReference>
<dbReference type="InterPro" id="IPR036977">
    <property type="entry name" value="DNA_primase_Znf_CHC2"/>
</dbReference>
<dbReference type="InterPro" id="IPR038724">
    <property type="entry name" value="RepA"/>
</dbReference>
<dbReference type="EMBL" id="LR798465">
    <property type="protein sequence ID" value="CAB5238801.1"/>
    <property type="molecule type" value="Genomic_DNA"/>
</dbReference>
<dbReference type="Gene3D" id="3.40.50.300">
    <property type="entry name" value="P-loop containing nucleotide triphosphate hydrolases"/>
    <property type="match status" value="1"/>
</dbReference>
<gene>
    <name evidence="3" type="ORF">UFOVP751_43</name>
</gene>
<feature type="compositionally biased region" description="Basic and acidic residues" evidence="1">
    <location>
        <begin position="279"/>
        <end position="288"/>
    </location>
</feature>
<feature type="domain" description="AAA+ ATPase" evidence="2">
    <location>
        <begin position="347"/>
        <end position="530"/>
    </location>
</feature>
<dbReference type="InterPro" id="IPR003593">
    <property type="entry name" value="AAA+_ATPase"/>
</dbReference>
<evidence type="ECO:0000313" key="3">
    <source>
        <dbReference type="EMBL" id="CAB5238801.1"/>
    </source>
</evidence>
<dbReference type="Pfam" id="PF13481">
    <property type="entry name" value="AAA_25"/>
    <property type="match status" value="1"/>
</dbReference>
<dbReference type="GO" id="GO:0003677">
    <property type="term" value="F:DNA binding"/>
    <property type="evidence" value="ECO:0007669"/>
    <property type="project" value="InterPro"/>
</dbReference>
<dbReference type="Gene3D" id="3.40.1360.10">
    <property type="match status" value="1"/>
</dbReference>
<dbReference type="CDD" id="cd01125">
    <property type="entry name" value="RepA_RSF1010_like"/>
    <property type="match status" value="1"/>
</dbReference>
<proteinExistence type="predicted"/>
<dbReference type="GO" id="GO:0008270">
    <property type="term" value="F:zinc ion binding"/>
    <property type="evidence" value="ECO:0007669"/>
    <property type="project" value="InterPro"/>
</dbReference>
<dbReference type="GO" id="GO:0006260">
    <property type="term" value="P:DNA replication"/>
    <property type="evidence" value="ECO:0007669"/>
    <property type="project" value="InterPro"/>
</dbReference>